<dbReference type="InterPro" id="IPR013332">
    <property type="entry name" value="KPR_N"/>
</dbReference>
<dbReference type="Pfam" id="PF02558">
    <property type="entry name" value="ApbA"/>
    <property type="match status" value="1"/>
</dbReference>
<dbReference type="GO" id="GO:0005737">
    <property type="term" value="C:cytoplasm"/>
    <property type="evidence" value="ECO:0007669"/>
    <property type="project" value="TreeGrafter"/>
</dbReference>
<dbReference type="RefSeq" id="WP_135150290.1">
    <property type="nucleotide sequence ID" value="NZ_SOMN01000001.1"/>
</dbReference>
<dbReference type="InterPro" id="IPR013328">
    <property type="entry name" value="6PGD_dom2"/>
</dbReference>
<evidence type="ECO:0000256" key="6">
    <source>
        <dbReference type="ARBA" id="ARBA00022655"/>
    </source>
</evidence>
<dbReference type="PANTHER" id="PTHR43765">
    <property type="entry name" value="2-DEHYDROPANTOATE 2-REDUCTASE-RELATED"/>
    <property type="match status" value="1"/>
</dbReference>
<evidence type="ECO:0000313" key="15">
    <source>
        <dbReference type="Proteomes" id="UP000297900"/>
    </source>
</evidence>
<reference evidence="14 15" key="1">
    <citation type="submission" date="2019-03" db="EMBL/GenBank/DDBJ databases">
        <title>Cohnella endophytica sp. nov., a novel endophytic bacterium isolated from bark of Sonneratia apetala.</title>
        <authorList>
            <person name="Tuo L."/>
        </authorList>
    </citation>
    <scope>NUCLEOTIDE SEQUENCE [LARGE SCALE GENOMIC DNA]</scope>
    <source>
        <strain evidence="14 15">CCTCC AB 208254</strain>
    </source>
</reference>
<comment type="function">
    <text evidence="1 11">Catalyzes the NADPH-dependent reduction of ketopantoate into pantoic acid.</text>
</comment>
<evidence type="ECO:0000256" key="7">
    <source>
        <dbReference type="ARBA" id="ARBA00022857"/>
    </source>
</evidence>
<feature type="domain" description="Ketopantoate reductase C-terminal" evidence="13">
    <location>
        <begin position="184"/>
        <end position="305"/>
    </location>
</feature>
<dbReference type="NCBIfam" id="TIGR00745">
    <property type="entry name" value="apbA_panE"/>
    <property type="match status" value="1"/>
</dbReference>
<keyword evidence="8 11" id="KW-0560">Oxidoreductase</keyword>
<dbReference type="InterPro" id="IPR008927">
    <property type="entry name" value="6-PGluconate_DH-like_C_sf"/>
</dbReference>
<name>A0A4Y8M7D0_9BACL</name>
<evidence type="ECO:0000256" key="10">
    <source>
        <dbReference type="ARBA" id="ARBA00048793"/>
    </source>
</evidence>
<dbReference type="GO" id="GO:0015940">
    <property type="term" value="P:pantothenate biosynthetic process"/>
    <property type="evidence" value="ECO:0007669"/>
    <property type="project" value="UniProtKB-UniPathway"/>
</dbReference>
<evidence type="ECO:0000256" key="3">
    <source>
        <dbReference type="ARBA" id="ARBA00007870"/>
    </source>
</evidence>
<dbReference type="GO" id="GO:0008677">
    <property type="term" value="F:2-dehydropantoate 2-reductase activity"/>
    <property type="evidence" value="ECO:0007669"/>
    <property type="project" value="UniProtKB-EC"/>
</dbReference>
<comment type="pathway">
    <text evidence="2 11">Cofactor biosynthesis; (R)-pantothenate biosynthesis; (R)-pantoate from 3-methyl-2-oxobutanoate: step 2/2.</text>
</comment>
<keyword evidence="7 11" id="KW-0521">NADP</keyword>
<dbReference type="InterPro" id="IPR003710">
    <property type="entry name" value="ApbA"/>
</dbReference>
<evidence type="ECO:0000259" key="12">
    <source>
        <dbReference type="Pfam" id="PF02558"/>
    </source>
</evidence>
<dbReference type="SUPFAM" id="SSF48179">
    <property type="entry name" value="6-phosphogluconate dehydrogenase C-terminal domain-like"/>
    <property type="match status" value="1"/>
</dbReference>
<accession>A0A4Y8M7D0</accession>
<comment type="similarity">
    <text evidence="3 11">Belongs to the ketopantoate reductase family.</text>
</comment>
<evidence type="ECO:0000313" key="14">
    <source>
        <dbReference type="EMBL" id="TFE31722.1"/>
    </source>
</evidence>
<keyword evidence="6 11" id="KW-0566">Pantothenate biosynthesis</keyword>
<dbReference type="Pfam" id="PF08546">
    <property type="entry name" value="ApbA_C"/>
    <property type="match status" value="1"/>
</dbReference>
<dbReference type="Gene3D" id="1.10.1040.10">
    <property type="entry name" value="N-(1-d-carboxylethyl)-l-norvaline Dehydrogenase, domain 2"/>
    <property type="match status" value="1"/>
</dbReference>
<evidence type="ECO:0000256" key="9">
    <source>
        <dbReference type="ARBA" id="ARBA00032024"/>
    </source>
</evidence>
<keyword evidence="15" id="KW-1185">Reference proteome</keyword>
<evidence type="ECO:0000256" key="4">
    <source>
        <dbReference type="ARBA" id="ARBA00013014"/>
    </source>
</evidence>
<sequence length="306" mass="32872">MGKVAVLGGGSLGLLLAGKLQATSGSDCELWTRTSNQADLLNLNGITLQDSGGCYSDRVHPVARSLDNVGSFGEGIVLLTVKQTALTSDFLERLAAIVPSGGMVVLFQNGIGHRELLREALPNRSLAVAVTTEGALRVDATTVRHTGSGETRIGVDDETDAKLLFSLERMLKQAGFSVFLSKQLEGAIMRKLLINAVINPLTAILRVRNGELAATSERLALMKALFQETYGILSDFGLDDETGLWNAVLQVCSATRDNESSMLQDVIAHKETEIEFINGAICRMASRQGKVAHWNETVTALVKAIY</sequence>
<dbReference type="UniPathway" id="UPA00028">
    <property type="reaction ID" value="UER00004"/>
</dbReference>
<evidence type="ECO:0000256" key="2">
    <source>
        <dbReference type="ARBA" id="ARBA00004994"/>
    </source>
</evidence>
<evidence type="ECO:0000256" key="1">
    <source>
        <dbReference type="ARBA" id="ARBA00002919"/>
    </source>
</evidence>
<evidence type="ECO:0000256" key="8">
    <source>
        <dbReference type="ARBA" id="ARBA00023002"/>
    </source>
</evidence>
<dbReference type="InterPro" id="IPR050838">
    <property type="entry name" value="Ketopantoate_reductase"/>
</dbReference>
<dbReference type="InterPro" id="IPR036291">
    <property type="entry name" value="NAD(P)-bd_dom_sf"/>
</dbReference>
<dbReference type="EC" id="1.1.1.169" evidence="4 11"/>
<gene>
    <name evidence="14" type="ORF">E2980_01205</name>
</gene>
<comment type="catalytic activity">
    <reaction evidence="10 11">
        <text>(R)-pantoate + NADP(+) = 2-dehydropantoate + NADPH + H(+)</text>
        <dbReference type="Rhea" id="RHEA:16233"/>
        <dbReference type="ChEBI" id="CHEBI:11561"/>
        <dbReference type="ChEBI" id="CHEBI:15378"/>
        <dbReference type="ChEBI" id="CHEBI:15980"/>
        <dbReference type="ChEBI" id="CHEBI:57783"/>
        <dbReference type="ChEBI" id="CHEBI:58349"/>
        <dbReference type="EC" id="1.1.1.169"/>
    </reaction>
</comment>
<feature type="domain" description="Ketopantoate reductase N-terminal" evidence="12">
    <location>
        <begin position="4"/>
        <end position="155"/>
    </location>
</feature>
<protein>
    <recommendedName>
        <fullName evidence="5 11">2-dehydropantoate 2-reductase</fullName>
        <ecNumber evidence="4 11">1.1.1.169</ecNumber>
    </recommendedName>
    <alternativeName>
        <fullName evidence="9 11">Ketopantoate reductase</fullName>
    </alternativeName>
</protein>
<evidence type="ECO:0000256" key="11">
    <source>
        <dbReference type="RuleBase" id="RU362068"/>
    </source>
</evidence>
<dbReference type="Gene3D" id="3.40.50.720">
    <property type="entry name" value="NAD(P)-binding Rossmann-like Domain"/>
    <property type="match status" value="1"/>
</dbReference>
<dbReference type="AlphaFoldDB" id="A0A4Y8M7D0"/>
<dbReference type="GO" id="GO:0050661">
    <property type="term" value="F:NADP binding"/>
    <property type="evidence" value="ECO:0007669"/>
    <property type="project" value="TreeGrafter"/>
</dbReference>
<comment type="caution">
    <text evidence="14">The sequence shown here is derived from an EMBL/GenBank/DDBJ whole genome shotgun (WGS) entry which is preliminary data.</text>
</comment>
<dbReference type="Proteomes" id="UP000297900">
    <property type="component" value="Unassembled WGS sequence"/>
</dbReference>
<dbReference type="PANTHER" id="PTHR43765:SF2">
    <property type="entry name" value="2-DEHYDROPANTOATE 2-REDUCTASE"/>
    <property type="match status" value="1"/>
</dbReference>
<proteinExistence type="inferred from homology"/>
<dbReference type="InterPro" id="IPR013752">
    <property type="entry name" value="KPA_reductase"/>
</dbReference>
<evidence type="ECO:0000256" key="5">
    <source>
        <dbReference type="ARBA" id="ARBA00019465"/>
    </source>
</evidence>
<organism evidence="14 15">
    <name type="scientific">Cohnella luojiensis</name>
    <dbReference type="NCBI Taxonomy" id="652876"/>
    <lineage>
        <taxon>Bacteria</taxon>
        <taxon>Bacillati</taxon>
        <taxon>Bacillota</taxon>
        <taxon>Bacilli</taxon>
        <taxon>Bacillales</taxon>
        <taxon>Paenibacillaceae</taxon>
        <taxon>Cohnella</taxon>
    </lineage>
</organism>
<dbReference type="EMBL" id="SOMN01000001">
    <property type="protein sequence ID" value="TFE31722.1"/>
    <property type="molecule type" value="Genomic_DNA"/>
</dbReference>
<dbReference type="SUPFAM" id="SSF51735">
    <property type="entry name" value="NAD(P)-binding Rossmann-fold domains"/>
    <property type="match status" value="1"/>
</dbReference>
<evidence type="ECO:0000259" key="13">
    <source>
        <dbReference type="Pfam" id="PF08546"/>
    </source>
</evidence>
<dbReference type="OrthoDB" id="9800163at2"/>